<feature type="chain" id="PRO_5012513537" evidence="5">
    <location>
        <begin position="26"/>
        <end position="341"/>
    </location>
</feature>
<dbReference type="CDD" id="cd13692">
    <property type="entry name" value="PBP2_BztA"/>
    <property type="match status" value="1"/>
</dbReference>
<evidence type="ECO:0000256" key="2">
    <source>
        <dbReference type="ARBA" id="ARBA00022448"/>
    </source>
</evidence>
<proteinExistence type="inferred from homology"/>
<dbReference type="AlphaFoldDB" id="A0A255Z4T4"/>
<dbReference type="SUPFAM" id="SSF53850">
    <property type="entry name" value="Periplasmic binding protein-like II"/>
    <property type="match status" value="1"/>
</dbReference>
<gene>
    <name evidence="7" type="ORF">CHU95_04790</name>
</gene>
<dbReference type="OrthoDB" id="9777941at2"/>
<organism evidence="7 8">
    <name type="scientific">Niveispirillum lacus</name>
    <dbReference type="NCBI Taxonomy" id="1981099"/>
    <lineage>
        <taxon>Bacteria</taxon>
        <taxon>Pseudomonadati</taxon>
        <taxon>Pseudomonadota</taxon>
        <taxon>Alphaproteobacteria</taxon>
        <taxon>Rhodospirillales</taxon>
        <taxon>Azospirillaceae</taxon>
        <taxon>Niveispirillum</taxon>
    </lineage>
</organism>
<dbReference type="GO" id="GO:0006865">
    <property type="term" value="P:amino acid transport"/>
    <property type="evidence" value="ECO:0007669"/>
    <property type="project" value="TreeGrafter"/>
</dbReference>
<evidence type="ECO:0000313" key="8">
    <source>
        <dbReference type="Proteomes" id="UP000216998"/>
    </source>
</evidence>
<protein>
    <submittedName>
        <fullName evidence="7">Amino acid ABC transporter substrate-binding protein</fullName>
    </submittedName>
</protein>
<keyword evidence="2" id="KW-0813">Transport</keyword>
<dbReference type="Proteomes" id="UP000216998">
    <property type="component" value="Unassembled WGS sequence"/>
</dbReference>
<evidence type="ECO:0000259" key="6">
    <source>
        <dbReference type="SMART" id="SM00062"/>
    </source>
</evidence>
<comment type="similarity">
    <text evidence="1 4">Belongs to the bacterial solute-binding protein 3 family.</text>
</comment>
<keyword evidence="3 5" id="KW-0732">Signal</keyword>
<dbReference type="Gene3D" id="3.40.190.10">
    <property type="entry name" value="Periplasmic binding protein-like II"/>
    <property type="match status" value="2"/>
</dbReference>
<dbReference type="PANTHER" id="PTHR30085">
    <property type="entry name" value="AMINO ACID ABC TRANSPORTER PERMEASE"/>
    <property type="match status" value="1"/>
</dbReference>
<dbReference type="InterPro" id="IPR051455">
    <property type="entry name" value="Bact_solute-bind_prot3"/>
</dbReference>
<dbReference type="PANTHER" id="PTHR30085:SF7">
    <property type="entry name" value="AMINO-ACID ABC TRANSPORTER-BINDING PROTEIN YHDW-RELATED"/>
    <property type="match status" value="1"/>
</dbReference>
<dbReference type="InterPro" id="IPR018313">
    <property type="entry name" value="SBP_3_CS"/>
</dbReference>
<dbReference type="RefSeq" id="WP_094454228.1">
    <property type="nucleotide sequence ID" value="NZ_NOXU01000022.1"/>
</dbReference>
<dbReference type="SMART" id="SM00062">
    <property type="entry name" value="PBPb"/>
    <property type="match status" value="1"/>
</dbReference>
<evidence type="ECO:0000313" key="7">
    <source>
        <dbReference type="EMBL" id="OYQ36533.1"/>
    </source>
</evidence>
<evidence type="ECO:0000256" key="4">
    <source>
        <dbReference type="RuleBase" id="RU003744"/>
    </source>
</evidence>
<name>A0A255Z4T4_9PROT</name>
<accession>A0A255Z4T4</accession>
<dbReference type="Pfam" id="PF00497">
    <property type="entry name" value="SBP_bac_3"/>
    <property type="match status" value="1"/>
</dbReference>
<comment type="caution">
    <text evidence="7">The sequence shown here is derived from an EMBL/GenBank/DDBJ whole genome shotgun (WGS) entry which is preliminary data.</text>
</comment>
<keyword evidence="8" id="KW-1185">Reference proteome</keyword>
<evidence type="ECO:0000256" key="3">
    <source>
        <dbReference type="ARBA" id="ARBA00022729"/>
    </source>
</evidence>
<feature type="signal peptide" evidence="5">
    <location>
        <begin position="1"/>
        <end position="25"/>
    </location>
</feature>
<dbReference type="InterPro" id="IPR001638">
    <property type="entry name" value="Solute-binding_3/MltF_N"/>
</dbReference>
<dbReference type="EMBL" id="NOXU01000022">
    <property type="protein sequence ID" value="OYQ36533.1"/>
    <property type="molecule type" value="Genomic_DNA"/>
</dbReference>
<feature type="domain" description="Solute-binding protein family 3/N-terminal" evidence="6">
    <location>
        <begin position="37"/>
        <end position="266"/>
    </location>
</feature>
<sequence>MSLRLGGAVALAAAYLAFTAAPALAGPTLDAVKSKGQLTCGVNTGLPGFSSPDSQGKWTGLDVDICKAVAAVILNDTSKIRYTPLSAQQRLTALQSGEIDLLVRNTTWSLTRDAQGLDFAPVVYYDGQGLMVPKSLGVTSAKQLDGATICVQPGTTTELNLADWFRAHNLTFKPVVIEALDEVNAAFFAGRCDVLTTDISGLAGVRASVATKPDDFIILPEVMSKEPLAPVVRHGDNQWRDIVSWTIYALIEAEEKGITQANVDAKLKDTDPSVQRLLGVQGDLGVGLGLDKAWAYRAIKAVGNYGEIFERNIGKKTPLKLDRGLNALWTNGGLMYAPPIR</sequence>
<dbReference type="PROSITE" id="PS01039">
    <property type="entry name" value="SBP_BACTERIAL_3"/>
    <property type="match status" value="1"/>
</dbReference>
<evidence type="ECO:0000256" key="1">
    <source>
        <dbReference type="ARBA" id="ARBA00010333"/>
    </source>
</evidence>
<evidence type="ECO:0000256" key="5">
    <source>
        <dbReference type="SAM" id="SignalP"/>
    </source>
</evidence>
<reference evidence="7 8" key="1">
    <citation type="submission" date="2017-07" db="EMBL/GenBank/DDBJ databases">
        <title>Niveispirillum cyanobacteriorum sp. nov., isolated from cyanobacterial aggregates in a eutrophic lake.</title>
        <authorList>
            <person name="Cai H."/>
        </authorList>
    </citation>
    <scope>NUCLEOTIDE SEQUENCE [LARGE SCALE GENOMIC DNA]</scope>
    <source>
        <strain evidence="8">TH1-14</strain>
    </source>
</reference>